<accession>A0A9P5TMC6</accession>
<name>A0A9P5TMC6_GYMJU</name>
<keyword evidence="3" id="KW-1185">Reference proteome</keyword>
<sequence>MLVERTRQRRYEPRQRPCWTSPAAPYRGQTTVRREALNRAFPVGGEDRAGVDACRTCLGVYSEKVSTQKIEKKKKKTSSFEPVLTCVARSHDTVLSFPAHFQPTPANERSDPSVRVWCRVWAGRTVPFPVVAVFIRNSSCSYDDSSIKCGSRQGAWMPCMLGAAACPLDICHTSTVLAMHLATYLS</sequence>
<gene>
    <name evidence="2" type="ORF">CPB84DRAFT_1781758</name>
</gene>
<feature type="region of interest" description="Disordered" evidence="1">
    <location>
        <begin position="1"/>
        <end position="25"/>
    </location>
</feature>
<dbReference type="AlphaFoldDB" id="A0A9P5TMC6"/>
<evidence type="ECO:0000256" key="1">
    <source>
        <dbReference type="SAM" id="MobiDB-lite"/>
    </source>
</evidence>
<organism evidence="2 3">
    <name type="scientific">Gymnopilus junonius</name>
    <name type="common">Spectacular rustgill mushroom</name>
    <name type="synonym">Gymnopilus spectabilis subsp. junonius</name>
    <dbReference type="NCBI Taxonomy" id="109634"/>
    <lineage>
        <taxon>Eukaryota</taxon>
        <taxon>Fungi</taxon>
        <taxon>Dikarya</taxon>
        <taxon>Basidiomycota</taxon>
        <taxon>Agaricomycotina</taxon>
        <taxon>Agaricomycetes</taxon>
        <taxon>Agaricomycetidae</taxon>
        <taxon>Agaricales</taxon>
        <taxon>Agaricineae</taxon>
        <taxon>Hymenogastraceae</taxon>
        <taxon>Gymnopilus</taxon>
    </lineage>
</organism>
<comment type="caution">
    <text evidence="2">The sequence shown here is derived from an EMBL/GenBank/DDBJ whole genome shotgun (WGS) entry which is preliminary data.</text>
</comment>
<reference evidence="2" key="1">
    <citation type="submission" date="2020-11" db="EMBL/GenBank/DDBJ databases">
        <authorList>
            <consortium name="DOE Joint Genome Institute"/>
            <person name="Ahrendt S."/>
            <person name="Riley R."/>
            <person name="Andreopoulos W."/>
            <person name="LaButti K."/>
            <person name="Pangilinan J."/>
            <person name="Ruiz-duenas F.J."/>
            <person name="Barrasa J.M."/>
            <person name="Sanchez-Garcia M."/>
            <person name="Camarero S."/>
            <person name="Miyauchi S."/>
            <person name="Serrano A."/>
            <person name="Linde D."/>
            <person name="Babiker R."/>
            <person name="Drula E."/>
            <person name="Ayuso-Fernandez I."/>
            <person name="Pacheco R."/>
            <person name="Padilla G."/>
            <person name="Ferreira P."/>
            <person name="Barriuso J."/>
            <person name="Kellner H."/>
            <person name="Castanera R."/>
            <person name="Alfaro M."/>
            <person name="Ramirez L."/>
            <person name="Pisabarro A.G."/>
            <person name="Kuo A."/>
            <person name="Tritt A."/>
            <person name="Lipzen A."/>
            <person name="He G."/>
            <person name="Yan M."/>
            <person name="Ng V."/>
            <person name="Cullen D."/>
            <person name="Martin F."/>
            <person name="Rosso M.-N."/>
            <person name="Henrissat B."/>
            <person name="Hibbett D."/>
            <person name="Martinez A.T."/>
            <person name="Grigoriev I.V."/>
        </authorList>
    </citation>
    <scope>NUCLEOTIDE SEQUENCE</scope>
    <source>
        <strain evidence="2">AH 44721</strain>
    </source>
</reference>
<evidence type="ECO:0000313" key="3">
    <source>
        <dbReference type="Proteomes" id="UP000724874"/>
    </source>
</evidence>
<evidence type="ECO:0000313" key="2">
    <source>
        <dbReference type="EMBL" id="KAF8896751.1"/>
    </source>
</evidence>
<dbReference type="EMBL" id="JADNYJ010000059">
    <property type="protein sequence ID" value="KAF8896751.1"/>
    <property type="molecule type" value="Genomic_DNA"/>
</dbReference>
<dbReference type="Proteomes" id="UP000724874">
    <property type="component" value="Unassembled WGS sequence"/>
</dbReference>
<feature type="compositionally biased region" description="Basic and acidic residues" evidence="1">
    <location>
        <begin position="1"/>
        <end position="15"/>
    </location>
</feature>
<protein>
    <submittedName>
        <fullName evidence="2">Uncharacterized protein</fullName>
    </submittedName>
</protein>
<proteinExistence type="predicted"/>